<organism evidence="1">
    <name type="scientific">viral metagenome</name>
    <dbReference type="NCBI Taxonomy" id="1070528"/>
    <lineage>
        <taxon>unclassified sequences</taxon>
        <taxon>metagenomes</taxon>
        <taxon>organismal metagenomes</taxon>
    </lineage>
</organism>
<accession>A0A6C0F4X7</accession>
<evidence type="ECO:0000313" key="1">
    <source>
        <dbReference type="EMBL" id="QHT34235.1"/>
    </source>
</evidence>
<protein>
    <submittedName>
        <fullName evidence="1">Uncharacterized protein</fullName>
    </submittedName>
</protein>
<sequence>MSFNEAKEYDDKLTVREKCMFFKHQYYNFILKSNHKMYEKFNTEENLTMLRRIIHIFNTFLRLSIINDTDISYITKLINGLIYQTPWDEEGITLLTLNKVLTYLSIKYPENVELENSITEYPLETSVLDEMIKLNSLDLLENDEFYKTQD</sequence>
<dbReference type="EMBL" id="MN738994">
    <property type="protein sequence ID" value="QHT34235.1"/>
    <property type="molecule type" value="Genomic_DNA"/>
</dbReference>
<proteinExistence type="predicted"/>
<name>A0A6C0F4X7_9ZZZZ</name>
<reference evidence="1" key="1">
    <citation type="journal article" date="2020" name="Nature">
        <title>Giant virus diversity and host interactions through global metagenomics.</title>
        <authorList>
            <person name="Schulz F."/>
            <person name="Roux S."/>
            <person name="Paez-Espino D."/>
            <person name="Jungbluth S."/>
            <person name="Walsh D.A."/>
            <person name="Denef V.J."/>
            <person name="McMahon K.D."/>
            <person name="Konstantinidis K.T."/>
            <person name="Eloe-Fadrosh E.A."/>
            <person name="Kyrpides N.C."/>
            <person name="Woyke T."/>
        </authorList>
    </citation>
    <scope>NUCLEOTIDE SEQUENCE</scope>
    <source>
        <strain evidence="1">GVMAG-M-3300009161-52</strain>
    </source>
</reference>
<dbReference type="AlphaFoldDB" id="A0A6C0F4X7"/>